<dbReference type="GeneID" id="83543943"/>
<proteinExistence type="inferred from homology"/>
<dbReference type="Proteomes" id="UP001231736">
    <property type="component" value="Unassembled WGS sequence"/>
</dbReference>
<evidence type="ECO:0000313" key="3">
    <source>
        <dbReference type="EMBL" id="MDP8174738.1"/>
    </source>
</evidence>
<evidence type="ECO:0000313" key="2">
    <source>
        <dbReference type="EMBL" id="MDP8085941.1"/>
    </source>
</evidence>
<dbReference type="EMBL" id="FOBN01000019">
    <property type="protein sequence ID" value="SEM46264.1"/>
    <property type="molecule type" value="Genomic_DNA"/>
</dbReference>
<evidence type="ECO:0000313" key="5">
    <source>
        <dbReference type="Proteomes" id="UP000198883"/>
    </source>
</evidence>
<reference evidence="5" key="1">
    <citation type="submission" date="2016-10" db="EMBL/GenBank/DDBJ databases">
        <authorList>
            <person name="Varghese N."/>
            <person name="Submissions S."/>
        </authorList>
    </citation>
    <scope>NUCLEOTIDE SEQUENCE [LARGE SCALE GENOMIC DNA]</scope>
    <source>
        <strain evidence="5">DSM 24204</strain>
    </source>
</reference>
<evidence type="ECO:0000313" key="4">
    <source>
        <dbReference type="EMBL" id="SEM46264.1"/>
    </source>
</evidence>
<evidence type="ECO:0000313" key="6">
    <source>
        <dbReference type="Proteomes" id="UP001224812"/>
    </source>
</evidence>
<reference evidence="4" key="2">
    <citation type="submission" date="2016-10" db="EMBL/GenBank/DDBJ databases">
        <authorList>
            <person name="de Groot N.N."/>
        </authorList>
    </citation>
    <scope>NUCLEOTIDE SEQUENCE [LARGE SCALE GENOMIC DNA]</scope>
    <source>
        <strain evidence="4">DSM 24204</strain>
    </source>
</reference>
<dbReference type="RefSeq" id="WP_090922516.1">
    <property type="nucleotide sequence ID" value="NZ_CP016180.1"/>
</dbReference>
<comment type="similarity">
    <text evidence="1">Belongs to the UPF0434 family.</text>
</comment>
<dbReference type="PANTHER" id="PTHR33505">
    <property type="entry name" value="ZGC:162634"/>
    <property type="match status" value="1"/>
</dbReference>
<reference evidence="2 6" key="3">
    <citation type="journal article" date="2023" name="Front. Microbiol.">
        <title>Phylogeography and host specificity of Pasteurellaceae pathogenic to sea-farmed fish in the north-east Atlantic.</title>
        <authorList>
            <person name="Gulla S."/>
            <person name="Colquhoun D.J."/>
            <person name="Olsen A.B."/>
            <person name="Spilsberg B."/>
            <person name="Lagesen K."/>
            <person name="Aakesson C.P."/>
            <person name="Strom S."/>
            <person name="Manji F."/>
            <person name="Birkbeck T.H."/>
            <person name="Nilsen H.K."/>
        </authorList>
    </citation>
    <scope>NUCLEOTIDE SEQUENCE [LARGE SCALE GENOMIC DNA]</scope>
    <source>
        <strain evidence="2 6">VIO11850</strain>
    </source>
</reference>
<dbReference type="Gene3D" id="2.20.25.10">
    <property type="match status" value="1"/>
</dbReference>
<dbReference type="EMBL" id="JASAYT010000011">
    <property type="protein sequence ID" value="MDP8174738.1"/>
    <property type="molecule type" value="Genomic_DNA"/>
</dbReference>
<reference evidence="3" key="4">
    <citation type="journal article" date="2023" name="Front. Microbiol.">
        <title>Phylogeography and host specificity of Pasteurellaceae pathogenic to sea-farmed fish in the north-east Atlantic.</title>
        <authorList>
            <person name="Gulla S."/>
            <person name="Colquhoun D.J."/>
            <person name="Olsen A.B."/>
            <person name="Spilsberg B."/>
            <person name="Lagesen K."/>
            <person name="Aakesson C.P."/>
            <person name="Strom S."/>
            <person name="Manji F."/>
            <person name="Birkbeck T.H."/>
            <person name="Nilsen H.K."/>
        </authorList>
    </citation>
    <scope>NUCLEOTIDE SEQUENCE</scope>
    <source>
        <strain evidence="3">98B1</strain>
    </source>
</reference>
<accession>A0A1H7YKA2</accession>
<dbReference type="GO" id="GO:0005829">
    <property type="term" value="C:cytosol"/>
    <property type="evidence" value="ECO:0007669"/>
    <property type="project" value="TreeGrafter"/>
</dbReference>
<dbReference type="PANTHER" id="PTHR33505:SF4">
    <property type="entry name" value="PROTEIN PREY, MITOCHONDRIAL"/>
    <property type="match status" value="1"/>
</dbReference>
<gene>
    <name evidence="2" type="ORF">QJT92_08410</name>
    <name evidence="3" type="ORF">QJU97_04590</name>
    <name evidence="4" type="ORF">SAMN05444853_11920</name>
</gene>
<dbReference type="Pfam" id="PF03966">
    <property type="entry name" value="Trm112p"/>
    <property type="match status" value="1"/>
</dbReference>
<keyword evidence="6" id="KW-1185">Reference proteome</keyword>
<dbReference type="HAMAP" id="MF_01187">
    <property type="entry name" value="UPF0434"/>
    <property type="match status" value="1"/>
</dbReference>
<dbReference type="Proteomes" id="UP001224812">
    <property type="component" value="Unassembled WGS sequence"/>
</dbReference>
<dbReference type="STRING" id="97481.SAMN05444853_11920"/>
<dbReference type="OrthoDB" id="9812205at2"/>
<dbReference type="EMBL" id="JASAVS010000019">
    <property type="protein sequence ID" value="MDP8085941.1"/>
    <property type="molecule type" value="Genomic_DNA"/>
</dbReference>
<dbReference type="InterPro" id="IPR005651">
    <property type="entry name" value="Trm112-like"/>
</dbReference>
<organism evidence="4 5">
    <name type="scientific">Phocoenobacter skyensis</name>
    <dbReference type="NCBI Taxonomy" id="97481"/>
    <lineage>
        <taxon>Bacteria</taxon>
        <taxon>Pseudomonadati</taxon>
        <taxon>Pseudomonadota</taxon>
        <taxon>Gammaproteobacteria</taxon>
        <taxon>Pasteurellales</taxon>
        <taxon>Pasteurellaceae</taxon>
        <taxon>Phocoenobacter</taxon>
    </lineage>
</organism>
<protein>
    <recommendedName>
        <fullName evidence="1">UPF0434 protein QJT92_08410</fullName>
    </recommendedName>
</protein>
<dbReference type="AlphaFoldDB" id="A0A1H7YKA2"/>
<dbReference type="Proteomes" id="UP000198883">
    <property type="component" value="Unassembled WGS sequence"/>
</dbReference>
<evidence type="ECO:0000256" key="1">
    <source>
        <dbReference type="HAMAP-Rule" id="MF_01187"/>
    </source>
</evidence>
<name>A0A1H7YKA2_9PAST</name>
<dbReference type="SUPFAM" id="SSF158997">
    <property type="entry name" value="Trm112p-like"/>
    <property type="match status" value="1"/>
</dbReference>
<sequence>MNEKLLNNLACPNCNAKLEWDKTNNRLICHEQNLAYPIENGIAVLLPESGYALEENQ</sequence>